<keyword evidence="1" id="KW-0812">Transmembrane</keyword>
<name>A0A1F5NS84_9BACT</name>
<proteinExistence type="predicted"/>
<dbReference type="AlphaFoldDB" id="A0A1F5NS84"/>
<reference evidence="2 3" key="1">
    <citation type="journal article" date="2016" name="Nat. Commun.">
        <title>Thousands of microbial genomes shed light on interconnected biogeochemical processes in an aquifer system.</title>
        <authorList>
            <person name="Anantharaman K."/>
            <person name="Brown C.T."/>
            <person name="Hug L.A."/>
            <person name="Sharon I."/>
            <person name="Castelle C.J."/>
            <person name="Probst A.J."/>
            <person name="Thomas B.C."/>
            <person name="Singh A."/>
            <person name="Wilkins M.J."/>
            <person name="Karaoz U."/>
            <person name="Brodie E.L."/>
            <person name="Williams K.H."/>
            <person name="Hubbard S.S."/>
            <person name="Banfield J.F."/>
        </authorList>
    </citation>
    <scope>NUCLEOTIDE SEQUENCE [LARGE SCALE GENOMIC DNA]</scope>
</reference>
<gene>
    <name evidence="2" type="ORF">A2826_03200</name>
</gene>
<dbReference type="Proteomes" id="UP000177912">
    <property type="component" value="Unassembled WGS sequence"/>
</dbReference>
<protein>
    <submittedName>
        <fullName evidence="2">Uncharacterized protein</fullName>
    </submittedName>
</protein>
<comment type="caution">
    <text evidence="2">The sequence shown here is derived from an EMBL/GenBank/DDBJ whole genome shotgun (WGS) entry which is preliminary data.</text>
</comment>
<feature type="transmembrane region" description="Helical" evidence="1">
    <location>
        <begin position="71"/>
        <end position="94"/>
    </location>
</feature>
<keyword evidence="1" id="KW-1133">Transmembrane helix</keyword>
<evidence type="ECO:0000313" key="3">
    <source>
        <dbReference type="Proteomes" id="UP000177912"/>
    </source>
</evidence>
<keyword evidence="1" id="KW-0472">Membrane</keyword>
<evidence type="ECO:0000313" key="2">
    <source>
        <dbReference type="EMBL" id="OGE80424.1"/>
    </source>
</evidence>
<organism evidence="2 3">
    <name type="scientific">Candidatus Doudnabacteria bacterium RIFCSPHIGHO2_01_FULL_43_23</name>
    <dbReference type="NCBI Taxonomy" id="1817822"/>
    <lineage>
        <taxon>Bacteria</taxon>
        <taxon>Candidatus Doudnaibacteriota</taxon>
    </lineage>
</organism>
<sequence length="103" mass="11610">MSKKIVVIFLLTILIGNILPIGVITLSDLNYEIFSYESTPTVPSPCGGTNLKFGFPFKSLEYNSPGCPADYVILIYWINFISNSFVYLIIILTIKKMHKKKSN</sequence>
<evidence type="ECO:0000256" key="1">
    <source>
        <dbReference type="SAM" id="Phobius"/>
    </source>
</evidence>
<dbReference type="EMBL" id="MFEI01000032">
    <property type="protein sequence ID" value="OGE80424.1"/>
    <property type="molecule type" value="Genomic_DNA"/>
</dbReference>
<accession>A0A1F5NS84</accession>